<protein>
    <submittedName>
        <fullName evidence="1">Uncharacterized protein</fullName>
    </submittedName>
</protein>
<gene>
    <name evidence="1" type="ORF">MetMK1DRAFT_00024290</name>
</gene>
<reference evidence="1 2" key="1">
    <citation type="submission" date="2012-01" db="EMBL/GenBank/DDBJ databases">
        <title>Improved High-Quality Draft sequence of Metallosphaera yellowstonensis MK1.</title>
        <authorList>
            <consortium name="US DOE Joint Genome Institute"/>
            <person name="Lucas S."/>
            <person name="Han J."/>
            <person name="Cheng J.-F."/>
            <person name="Goodwin L."/>
            <person name="Pitluck S."/>
            <person name="Peters L."/>
            <person name="Teshima H."/>
            <person name="Detter J.C."/>
            <person name="Han C."/>
            <person name="Tapia R."/>
            <person name="Land M."/>
            <person name="Hauser L."/>
            <person name="Kyrpides N."/>
            <person name="Kozubal M."/>
            <person name="Macur R.E."/>
            <person name="Jay Z."/>
            <person name="Inskeep W."/>
            <person name="Woyke T."/>
        </authorList>
    </citation>
    <scope>NUCLEOTIDE SEQUENCE [LARGE SCALE GENOMIC DNA]</scope>
    <source>
        <strain evidence="1 2">MK1</strain>
    </source>
</reference>
<evidence type="ECO:0000313" key="1">
    <source>
        <dbReference type="EMBL" id="EHP68006.1"/>
    </source>
</evidence>
<organism evidence="1 2">
    <name type="scientific">Metallosphaera yellowstonensis MK1</name>
    <dbReference type="NCBI Taxonomy" id="671065"/>
    <lineage>
        <taxon>Archaea</taxon>
        <taxon>Thermoproteota</taxon>
        <taxon>Thermoprotei</taxon>
        <taxon>Sulfolobales</taxon>
        <taxon>Sulfolobaceae</taxon>
        <taxon>Metallosphaera</taxon>
    </lineage>
</organism>
<dbReference type="EMBL" id="JH597770">
    <property type="protein sequence ID" value="EHP68006.1"/>
    <property type="molecule type" value="Genomic_DNA"/>
</dbReference>
<dbReference type="STRING" id="671065.MetMK1DRAFT_00024290"/>
<keyword evidence="2" id="KW-1185">Reference proteome</keyword>
<proteinExistence type="predicted"/>
<name>H2C780_9CREN</name>
<dbReference type="AlphaFoldDB" id="H2C780"/>
<dbReference type="Proteomes" id="UP000003980">
    <property type="component" value="Unassembled WGS sequence"/>
</dbReference>
<sequence>MILGLPFWRRERLQGYLTIFTINNVVRELVGELNLGAWRCSSGSLNVI</sequence>
<dbReference type="HOGENOM" id="CLU_3148041_0_0_2"/>
<evidence type="ECO:0000313" key="2">
    <source>
        <dbReference type="Proteomes" id="UP000003980"/>
    </source>
</evidence>
<accession>H2C780</accession>